<protein>
    <submittedName>
        <fullName evidence="1">Uncharacterized protein</fullName>
    </submittedName>
</protein>
<evidence type="ECO:0000313" key="1">
    <source>
        <dbReference type="EMBL" id="NJR79965.1"/>
    </source>
</evidence>
<gene>
    <name evidence="1" type="ORF">HBH26_15365</name>
</gene>
<dbReference type="EMBL" id="JAAVJH010000011">
    <property type="protein sequence ID" value="NJR79965.1"/>
    <property type="molecule type" value="Genomic_DNA"/>
</dbReference>
<evidence type="ECO:0000313" key="2">
    <source>
        <dbReference type="Proteomes" id="UP000732399"/>
    </source>
</evidence>
<sequence length="146" mass="17099">MNDRRSAVAETESEKLLVEIGGLLMEDSEYPLEPTLLYAQLDNNMIGESIVKELGNQLLFRWPVNERLPDALLELWEAQDGQDRWSELEYVLRDGQFEVAYFYPDEIDPQENVIERRERALRRHFGEKPIVYPPLPTDDELQSYGL</sequence>
<accession>A0ABX1CPU2</accession>
<name>A0ABX1CPU2_9SPHN</name>
<comment type="caution">
    <text evidence="1">The sequence shown here is derived from an EMBL/GenBank/DDBJ whole genome shotgun (WGS) entry which is preliminary data.</text>
</comment>
<keyword evidence="2" id="KW-1185">Reference proteome</keyword>
<organism evidence="1 2">
    <name type="scientific">Sphingomonas corticis</name>
    <dbReference type="NCBI Taxonomy" id="2722791"/>
    <lineage>
        <taxon>Bacteria</taxon>
        <taxon>Pseudomonadati</taxon>
        <taxon>Pseudomonadota</taxon>
        <taxon>Alphaproteobacteria</taxon>
        <taxon>Sphingomonadales</taxon>
        <taxon>Sphingomonadaceae</taxon>
        <taxon>Sphingomonas</taxon>
    </lineage>
</organism>
<dbReference type="Proteomes" id="UP000732399">
    <property type="component" value="Unassembled WGS sequence"/>
</dbReference>
<reference evidence="1 2" key="1">
    <citation type="submission" date="2020-03" db="EMBL/GenBank/DDBJ databases">
        <authorList>
            <person name="Wang L."/>
            <person name="He N."/>
            <person name="Li Y."/>
            <person name="Fang Y."/>
            <person name="Zhang F."/>
        </authorList>
    </citation>
    <scope>NUCLEOTIDE SEQUENCE [LARGE SCALE GENOMIC DNA]</scope>
    <source>
        <strain evidence="1 2">36D10-4-7</strain>
    </source>
</reference>
<proteinExistence type="predicted"/>